<dbReference type="WBParaSite" id="BXY_1112700.1">
    <property type="protein sequence ID" value="BXY_1112700.1"/>
    <property type="gene ID" value="BXY_1112700"/>
</dbReference>
<protein>
    <submittedName>
        <fullName evidence="2">Uncharacterized protein</fullName>
    </submittedName>
</protein>
<organism evidence="1 2">
    <name type="scientific">Bursaphelenchus xylophilus</name>
    <name type="common">Pinewood nematode worm</name>
    <name type="synonym">Aphelenchoides xylophilus</name>
    <dbReference type="NCBI Taxonomy" id="6326"/>
    <lineage>
        <taxon>Eukaryota</taxon>
        <taxon>Metazoa</taxon>
        <taxon>Ecdysozoa</taxon>
        <taxon>Nematoda</taxon>
        <taxon>Chromadorea</taxon>
        <taxon>Rhabditida</taxon>
        <taxon>Tylenchina</taxon>
        <taxon>Tylenchomorpha</taxon>
        <taxon>Aphelenchoidea</taxon>
        <taxon>Aphelenchoididae</taxon>
        <taxon>Bursaphelenchus</taxon>
    </lineage>
</organism>
<dbReference type="Proteomes" id="UP000095284">
    <property type="component" value="Unplaced"/>
</dbReference>
<evidence type="ECO:0000313" key="2">
    <source>
        <dbReference type="WBParaSite" id="BXY_1112700.1"/>
    </source>
</evidence>
<name>A0A1I7SDM1_BURXY</name>
<sequence length="181" mass="17364">MKAAGPPVAVTGVIGPRVVVEDPEALTGVIGDKPSDVAIGVTGGRAVVVSPGSKLLIEATGGRLPDVVAGDIDGRVVVLVTGVVTGGTGGKVVDGVVGVKELIVGGVVTGGTGGKVVDGVVGVNELIVGGVVTVGVVKAVDGVVGVVNVVEGGVVLQLEVDVDQGLDVHGGSVVEYNGQIG</sequence>
<reference evidence="2" key="1">
    <citation type="submission" date="2016-11" db="UniProtKB">
        <authorList>
            <consortium name="WormBaseParasite"/>
        </authorList>
    </citation>
    <scope>IDENTIFICATION</scope>
</reference>
<accession>A0A1I7SDM1</accession>
<evidence type="ECO:0000313" key="1">
    <source>
        <dbReference type="Proteomes" id="UP000095284"/>
    </source>
</evidence>
<proteinExistence type="predicted"/>
<dbReference type="AlphaFoldDB" id="A0A1I7SDM1"/>